<name>A0A392QLG2_9FABA</name>
<reference evidence="1 2" key="1">
    <citation type="journal article" date="2018" name="Front. Plant Sci.">
        <title>Red Clover (Trifolium pratense) and Zigzag Clover (T. medium) - A Picture of Genomic Similarities and Differences.</title>
        <authorList>
            <person name="Dluhosova J."/>
            <person name="Istvanek J."/>
            <person name="Nedelnik J."/>
            <person name="Repkova J."/>
        </authorList>
    </citation>
    <scope>NUCLEOTIDE SEQUENCE [LARGE SCALE GENOMIC DNA]</scope>
    <source>
        <strain evidence="2">cv. 10/8</strain>
        <tissue evidence="1">Leaf</tissue>
    </source>
</reference>
<dbReference type="Proteomes" id="UP000265520">
    <property type="component" value="Unassembled WGS sequence"/>
</dbReference>
<evidence type="ECO:0000313" key="1">
    <source>
        <dbReference type="EMBL" id="MCI25058.1"/>
    </source>
</evidence>
<proteinExistence type="predicted"/>
<accession>A0A392QLG2</accession>
<protein>
    <submittedName>
        <fullName evidence="1">Uncharacterized protein</fullName>
    </submittedName>
</protein>
<evidence type="ECO:0000313" key="2">
    <source>
        <dbReference type="Proteomes" id="UP000265520"/>
    </source>
</evidence>
<dbReference type="AlphaFoldDB" id="A0A392QLG2"/>
<feature type="non-terminal residue" evidence="1">
    <location>
        <position position="1"/>
    </location>
</feature>
<comment type="caution">
    <text evidence="1">The sequence shown here is derived from an EMBL/GenBank/DDBJ whole genome shotgun (WGS) entry which is preliminary data.</text>
</comment>
<organism evidence="1 2">
    <name type="scientific">Trifolium medium</name>
    <dbReference type="NCBI Taxonomy" id="97028"/>
    <lineage>
        <taxon>Eukaryota</taxon>
        <taxon>Viridiplantae</taxon>
        <taxon>Streptophyta</taxon>
        <taxon>Embryophyta</taxon>
        <taxon>Tracheophyta</taxon>
        <taxon>Spermatophyta</taxon>
        <taxon>Magnoliopsida</taxon>
        <taxon>eudicotyledons</taxon>
        <taxon>Gunneridae</taxon>
        <taxon>Pentapetalae</taxon>
        <taxon>rosids</taxon>
        <taxon>fabids</taxon>
        <taxon>Fabales</taxon>
        <taxon>Fabaceae</taxon>
        <taxon>Papilionoideae</taxon>
        <taxon>50 kb inversion clade</taxon>
        <taxon>NPAAA clade</taxon>
        <taxon>Hologalegina</taxon>
        <taxon>IRL clade</taxon>
        <taxon>Trifolieae</taxon>
        <taxon>Trifolium</taxon>
    </lineage>
</organism>
<keyword evidence="2" id="KW-1185">Reference proteome</keyword>
<dbReference type="EMBL" id="LXQA010145078">
    <property type="protein sequence ID" value="MCI25058.1"/>
    <property type="molecule type" value="Genomic_DNA"/>
</dbReference>
<sequence>PTTFPHFTIRQFLMRFNKNLPVFSDNSNRNNLNGPNRRVRIGERGFSLRKFKPEIVNVLWFVVVEDDDNDDVEVWDMAGILRKRRGLRGKEKKGQFDVVVVVVVWNLVEEV</sequence>